<dbReference type="Proteomes" id="UP000697710">
    <property type="component" value="Unassembled WGS sequence"/>
</dbReference>
<evidence type="ECO:0000259" key="2">
    <source>
        <dbReference type="SMART" id="SM00507"/>
    </source>
</evidence>
<accession>A0A956M1W1</accession>
<reference evidence="3" key="1">
    <citation type="submission" date="2020-04" db="EMBL/GenBank/DDBJ databases">
        <authorList>
            <person name="Zhang T."/>
        </authorList>
    </citation>
    <scope>NUCLEOTIDE SEQUENCE</scope>
    <source>
        <strain evidence="3">HKST-UBA01</strain>
    </source>
</reference>
<reference evidence="3" key="2">
    <citation type="journal article" date="2021" name="Microbiome">
        <title>Successional dynamics and alternative stable states in a saline activated sludge microbial community over 9 years.</title>
        <authorList>
            <person name="Wang Y."/>
            <person name="Ye J."/>
            <person name="Ju F."/>
            <person name="Liu L."/>
            <person name="Boyd J.A."/>
            <person name="Deng Y."/>
            <person name="Parks D.H."/>
            <person name="Jiang X."/>
            <person name="Yin X."/>
            <person name="Woodcroft B.J."/>
            <person name="Tyson G.W."/>
            <person name="Hugenholtz P."/>
            <person name="Polz M.F."/>
            <person name="Zhang T."/>
        </authorList>
    </citation>
    <scope>NUCLEOTIDE SEQUENCE</scope>
    <source>
        <strain evidence="3">HKST-UBA01</strain>
    </source>
</reference>
<feature type="region of interest" description="Disordered" evidence="1">
    <location>
        <begin position="290"/>
        <end position="362"/>
    </location>
</feature>
<dbReference type="Pfam" id="PF01844">
    <property type="entry name" value="HNH"/>
    <property type="match status" value="1"/>
</dbReference>
<feature type="non-terminal residue" evidence="3">
    <location>
        <position position="1"/>
    </location>
</feature>
<organism evidence="3 4">
    <name type="scientific">Eiseniibacteriota bacterium</name>
    <dbReference type="NCBI Taxonomy" id="2212470"/>
    <lineage>
        <taxon>Bacteria</taxon>
        <taxon>Candidatus Eiseniibacteriota</taxon>
    </lineage>
</organism>
<feature type="compositionally biased region" description="Low complexity" evidence="1">
    <location>
        <begin position="343"/>
        <end position="354"/>
    </location>
</feature>
<feature type="domain" description="HNH nuclease" evidence="2">
    <location>
        <begin position="465"/>
        <end position="516"/>
    </location>
</feature>
<feature type="compositionally biased region" description="Acidic residues" evidence="1">
    <location>
        <begin position="327"/>
        <end position="336"/>
    </location>
</feature>
<dbReference type="EMBL" id="JAGQHR010000798">
    <property type="protein sequence ID" value="MCA9729679.1"/>
    <property type="molecule type" value="Genomic_DNA"/>
</dbReference>
<evidence type="ECO:0000313" key="4">
    <source>
        <dbReference type="Proteomes" id="UP000697710"/>
    </source>
</evidence>
<keyword evidence="3" id="KW-0378">Hydrolase</keyword>
<feature type="compositionally biased region" description="Acidic residues" evidence="1">
    <location>
        <begin position="308"/>
        <end position="319"/>
    </location>
</feature>
<protein>
    <submittedName>
        <fullName evidence="3">HNH endonuclease</fullName>
    </submittedName>
</protein>
<dbReference type="CDD" id="cd00085">
    <property type="entry name" value="HNHc"/>
    <property type="match status" value="1"/>
</dbReference>
<keyword evidence="3" id="KW-0255">Endonuclease</keyword>
<sequence>ADLSRTADAGRAADLTRTADAGRAAALSHRLVSAATRTAILEATDTIADIDEHLLDFDALLAEALTPPDDASPASHVERVEEVRTLAAPFRLLSLRVLLHLHELSAPQHLGLGSFDALAERHLRLAPRTLRHLLAEARQLERRGDLRTAFLSGRIGDSKLQRLSSIAPIDAPPWIDRACRITVRQLKREIFLREKLVVLRDALQRENRRARLRDGAVPEVLELDRDVLGPLPHAGLDASLVCVLLQHGWNEAEVREHLTVPGLGSGEEISHLISEARDVARTGRHAWPSPIAVVPLRHGDNGSRNDGDGDGDGDDEDGDDQGRNDGDPEDAGDTDGADGAGDTGNADGAGDADPQLPDLRHDPAARPALMRRIELLIDLALLTVCDDAVLVGSDVYPRGRQTLNPDGDFCRISFWASSDLLEDLDAYFHRIRRRVGGLPTWAGFMILVRDAVHAWKNVDPKRKPRWWRIHERDHYRCQPPGCSKRADLHGHHIRQRSHQGSDDPSNLVSTCYGHHQHGIHEGFVQCSGNADEELRWVLGPRARRGGPFRIYQGDLRIDR</sequence>
<dbReference type="GO" id="GO:0008270">
    <property type="term" value="F:zinc ion binding"/>
    <property type="evidence" value="ECO:0007669"/>
    <property type="project" value="InterPro"/>
</dbReference>
<dbReference type="SMART" id="SM00507">
    <property type="entry name" value="HNHc"/>
    <property type="match status" value="1"/>
</dbReference>
<proteinExistence type="predicted"/>
<evidence type="ECO:0000256" key="1">
    <source>
        <dbReference type="SAM" id="MobiDB-lite"/>
    </source>
</evidence>
<comment type="caution">
    <text evidence="3">The sequence shown here is derived from an EMBL/GenBank/DDBJ whole genome shotgun (WGS) entry which is preliminary data.</text>
</comment>
<feature type="compositionally biased region" description="Basic and acidic residues" evidence="1">
    <location>
        <begin position="297"/>
        <end position="307"/>
    </location>
</feature>
<dbReference type="Gene3D" id="1.10.30.50">
    <property type="match status" value="1"/>
</dbReference>
<dbReference type="InterPro" id="IPR002711">
    <property type="entry name" value="HNH"/>
</dbReference>
<dbReference type="GO" id="GO:0004519">
    <property type="term" value="F:endonuclease activity"/>
    <property type="evidence" value="ECO:0007669"/>
    <property type="project" value="UniProtKB-KW"/>
</dbReference>
<keyword evidence="3" id="KW-0540">Nuclease</keyword>
<dbReference type="AlphaFoldDB" id="A0A956M1W1"/>
<gene>
    <name evidence="3" type="ORF">KC729_18500</name>
</gene>
<evidence type="ECO:0000313" key="3">
    <source>
        <dbReference type="EMBL" id="MCA9729679.1"/>
    </source>
</evidence>
<dbReference type="InterPro" id="IPR003615">
    <property type="entry name" value="HNH_nuc"/>
</dbReference>
<name>A0A956M1W1_UNCEI</name>
<dbReference type="GO" id="GO:0003676">
    <property type="term" value="F:nucleic acid binding"/>
    <property type="evidence" value="ECO:0007669"/>
    <property type="project" value="InterPro"/>
</dbReference>